<organism evidence="1">
    <name type="scientific">Rhizophora mucronata</name>
    <name type="common">Asiatic mangrove</name>
    <dbReference type="NCBI Taxonomy" id="61149"/>
    <lineage>
        <taxon>Eukaryota</taxon>
        <taxon>Viridiplantae</taxon>
        <taxon>Streptophyta</taxon>
        <taxon>Embryophyta</taxon>
        <taxon>Tracheophyta</taxon>
        <taxon>Spermatophyta</taxon>
        <taxon>Magnoliopsida</taxon>
        <taxon>eudicotyledons</taxon>
        <taxon>Gunneridae</taxon>
        <taxon>Pentapetalae</taxon>
        <taxon>rosids</taxon>
        <taxon>fabids</taxon>
        <taxon>Malpighiales</taxon>
        <taxon>Rhizophoraceae</taxon>
        <taxon>Rhizophora</taxon>
    </lineage>
</organism>
<proteinExistence type="predicted"/>
<dbReference type="EMBL" id="GGEC01035627">
    <property type="protein sequence ID" value="MBX16111.1"/>
    <property type="molecule type" value="Transcribed_RNA"/>
</dbReference>
<reference evidence="1" key="1">
    <citation type="submission" date="2018-02" db="EMBL/GenBank/DDBJ databases">
        <title>Rhizophora mucronata_Transcriptome.</title>
        <authorList>
            <person name="Meera S.P."/>
            <person name="Sreeshan A."/>
            <person name="Augustine A."/>
        </authorList>
    </citation>
    <scope>NUCLEOTIDE SEQUENCE</scope>
    <source>
        <tissue evidence="1">Leaf</tissue>
    </source>
</reference>
<dbReference type="AlphaFoldDB" id="A0A2P2LDQ9"/>
<evidence type="ECO:0000313" key="1">
    <source>
        <dbReference type="EMBL" id="MBX16111.1"/>
    </source>
</evidence>
<name>A0A2P2LDQ9_RHIMU</name>
<protein>
    <submittedName>
        <fullName evidence="1">Uncharacterized protein MANES_01G208400</fullName>
    </submittedName>
</protein>
<accession>A0A2P2LDQ9</accession>
<sequence length="38" mass="4144">MVSPSMEALSILVTNGTSDLNIMNLSLSFSRRRRSAST</sequence>